<dbReference type="PANTHER" id="PTHR35526">
    <property type="entry name" value="ANTI-SIGMA-F FACTOR RSBW-RELATED"/>
    <property type="match status" value="1"/>
</dbReference>
<evidence type="ECO:0000256" key="1">
    <source>
        <dbReference type="ARBA" id="ARBA00022527"/>
    </source>
</evidence>
<keyword evidence="3" id="KW-0547">Nucleotide-binding</keyword>
<evidence type="ECO:0000259" key="2">
    <source>
        <dbReference type="Pfam" id="PF13581"/>
    </source>
</evidence>
<dbReference type="Proteomes" id="UP000886124">
    <property type="component" value="Unassembled WGS sequence"/>
</dbReference>
<keyword evidence="1" id="KW-0808">Transferase</keyword>
<dbReference type="GO" id="GO:0005524">
    <property type="term" value="F:ATP binding"/>
    <property type="evidence" value="ECO:0007669"/>
    <property type="project" value="UniProtKB-KW"/>
</dbReference>
<dbReference type="InterPro" id="IPR050267">
    <property type="entry name" value="Anti-sigma-factor_SerPK"/>
</dbReference>
<sequence length="160" mass="17992">MISKFLPETMMTLLKNGTYTVTFPSHARYLEKAESITVQIAREAHFDNSNIDDFAIAITELFNNAIHHGNQHDETKTVTITYRLLKDGLQVSVKDQGSGFNPDELKDPLAPENLLAESGRGIYLVKHLMDNIRFNIDDQGTEVVVFKAFPKTSQEAGSRH</sequence>
<keyword evidence="1" id="KW-0723">Serine/threonine-protein kinase</keyword>
<dbReference type="InterPro" id="IPR003594">
    <property type="entry name" value="HATPase_dom"/>
</dbReference>
<dbReference type="Pfam" id="PF13581">
    <property type="entry name" value="HATPase_c_2"/>
    <property type="match status" value="1"/>
</dbReference>
<comment type="caution">
    <text evidence="3">The sequence shown here is derived from an EMBL/GenBank/DDBJ whole genome shotgun (WGS) entry which is preliminary data.</text>
</comment>
<dbReference type="PANTHER" id="PTHR35526:SF3">
    <property type="entry name" value="ANTI-SIGMA-F FACTOR RSBW"/>
    <property type="match status" value="1"/>
</dbReference>
<name>A0A7V5PNY7_CALAY</name>
<gene>
    <name evidence="3" type="ORF">ENJ89_05245</name>
</gene>
<proteinExistence type="predicted"/>
<dbReference type="InterPro" id="IPR036890">
    <property type="entry name" value="HATPase_C_sf"/>
</dbReference>
<dbReference type="AlphaFoldDB" id="A0A7V5PNY7"/>
<dbReference type="GO" id="GO:0004674">
    <property type="term" value="F:protein serine/threonine kinase activity"/>
    <property type="evidence" value="ECO:0007669"/>
    <property type="project" value="UniProtKB-KW"/>
</dbReference>
<protein>
    <submittedName>
        <fullName evidence="3">ATP-binding protein</fullName>
    </submittedName>
</protein>
<dbReference type="SUPFAM" id="SSF55874">
    <property type="entry name" value="ATPase domain of HSP90 chaperone/DNA topoisomerase II/histidine kinase"/>
    <property type="match status" value="1"/>
</dbReference>
<dbReference type="EMBL" id="DROD01000362">
    <property type="protein sequence ID" value="HHJ52578.1"/>
    <property type="molecule type" value="Genomic_DNA"/>
</dbReference>
<evidence type="ECO:0000313" key="3">
    <source>
        <dbReference type="EMBL" id="HHJ52578.1"/>
    </source>
</evidence>
<organism evidence="3">
    <name type="scientific">Caldithrix abyssi</name>
    <dbReference type="NCBI Taxonomy" id="187145"/>
    <lineage>
        <taxon>Bacteria</taxon>
        <taxon>Pseudomonadati</taxon>
        <taxon>Calditrichota</taxon>
        <taxon>Calditrichia</taxon>
        <taxon>Calditrichales</taxon>
        <taxon>Calditrichaceae</taxon>
        <taxon>Caldithrix</taxon>
    </lineage>
</organism>
<keyword evidence="1" id="KW-0418">Kinase</keyword>
<dbReference type="CDD" id="cd16936">
    <property type="entry name" value="HATPase_RsbW-like"/>
    <property type="match status" value="1"/>
</dbReference>
<dbReference type="Gene3D" id="3.30.565.10">
    <property type="entry name" value="Histidine kinase-like ATPase, C-terminal domain"/>
    <property type="match status" value="1"/>
</dbReference>
<keyword evidence="3" id="KW-0067">ATP-binding</keyword>
<accession>A0A7V5PNY7</accession>
<feature type="domain" description="Histidine kinase/HSP90-like ATPase" evidence="2">
    <location>
        <begin position="23"/>
        <end position="145"/>
    </location>
</feature>
<reference evidence="3" key="1">
    <citation type="journal article" date="2020" name="mSystems">
        <title>Genome- and Community-Level Interaction Insights into Carbon Utilization and Element Cycling Functions of Hydrothermarchaeota in Hydrothermal Sediment.</title>
        <authorList>
            <person name="Zhou Z."/>
            <person name="Liu Y."/>
            <person name="Xu W."/>
            <person name="Pan J."/>
            <person name="Luo Z.H."/>
            <person name="Li M."/>
        </authorList>
    </citation>
    <scope>NUCLEOTIDE SEQUENCE [LARGE SCALE GENOMIC DNA]</scope>
    <source>
        <strain evidence="3">HyVt-527</strain>
    </source>
</reference>